<reference evidence="2 3" key="1">
    <citation type="submission" date="2019-02" db="EMBL/GenBank/DDBJ databases">
        <title>Deep-cultivation of Planctomycetes and their phenomic and genomic characterization uncovers novel biology.</title>
        <authorList>
            <person name="Wiegand S."/>
            <person name="Jogler M."/>
            <person name="Boedeker C."/>
            <person name="Pinto D."/>
            <person name="Vollmers J."/>
            <person name="Rivas-Marin E."/>
            <person name="Kohn T."/>
            <person name="Peeters S.H."/>
            <person name="Heuer A."/>
            <person name="Rast P."/>
            <person name="Oberbeckmann S."/>
            <person name="Bunk B."/>
            <person name="Jeske O."/>
            <person name="Meyerdierks A."/>
            <person name="Storesund J.E."/>
            <person name="Kallscheuer N."/>
            <person name="Luecker S."/>
            <person name="Lage O.M."/>
            <person name="Pohl T."/>
            <person name="Merkel B.J."/>
            <person name="Hornburger P."/>
            <person name="Mueller R.-W."/>
            <person name="Bruemmer F."/>
            <person name="Labrenz M."/>
            <person name="Spormann A.M."/>
            <person name="Op Den Camp H."/>
            <person name="Overmann J."/>
            <person name="Amann R."/>
            <person name="Jetten M.S.M."/>
            <person name="Mascher T."/>
            <person name="Medema M.H."/>
            <person name="Devos D.P."/>
            <person name="Kaster A.-K."/>
            <person name="Ovreas L."/>
            <person name="Rohde M."/>
            <person name="Galperin M.Y."/>
            <person name="Jogler C."/>
        </authorList>
    </citation>
    <scope>NUCLEOTIDE SEQUENCE [LARGE SCALE GENOMIC DNA]</scope>
    <source>
        <strain evidence="2 3">Pla108</strain>
    </source>
</reference>
<dbReference type="InterPro" id="IPR013446">
    <property type="entry name" value="G1P_cyt_trans-like"/>
</dbReference>
<dbReference type="EC" id="2.7.7.33" evidence="2"/>
<keyword evidence="2" id="KW-0548">Nucleotidyltransferase</keyword>
<dbReference type="Proteomes" id="UP000317421">
    <property type="component" value="Unassembled WGS sequence"/>
</dbReference>
<comment type="caution">
    <text evidence="2">The sequence shown here is derived from an EMBL/GenBank/DDBJ whole genome shotgun (WGS) entry which is preliminary data.</text>
</comment>
<name>A0A5C6AHF2_9BACT</name>
<dbReference type="SUPFAM" id="SSF53448">
    <property type="entry name" value="Nucleotide-diphospho-sugar transferases"/>
    <property type="match status" value="1"/>
</dbReference>
<dbReference type="InterPro" id="IPR029044">
    <property type="entry name" value="Nucleotide-diphossugar_trans"/>
</dbReference>
<evidence type="ECO:0000313" key="2">
    <source>
        <dbReference type="EMBL" id="TWT97603.1"/>
    </source>
</evidence>
<evidence type="ECO:0000313" key="3">
    <source>
        <dbReference type="Proteomes" id="UP000317421"/>
    </source>
</evidence>
<keyword evidence="3" id="KW-1185">Reference proteome</keyword>
<dbReference type="NCBIfam" id="TIGR02623">
    <property type="entry name" value="G1P_cyt_trans"/>
    <property type="match status" value="1"/>
</dbReference>
<dbReference type="GO" id="GO:0047343">
    <property type="term" value="F:glucose-1-phosphate cytidylyltransferase activity"/>
    <property type="evidence" value="ECO:0007669"/>
    <property type="project" value="UniProtKB-EC"/>
</dbReference>
<keyword evidence="2" id="KW-0808">Transferase</keyword>
<dbReference type="InterPro" id="IPR005835">
    <property type="entry name" value="NTP_transferase_dom"/>
</dbReference>
<dbReference type="PANTHER" id="PTHR47183:SF1">
    <property type="entry name" value="GLUCOSE-1-PHOSPHATE CYTIDYLYLTRANSFERASE"/>
    <property type="match status" value="1"/>
</dbReference>
<protein>
    <submittedName>
        <fullName evidence="2">Glucose-1-phosphate cytidylyltransferase</fullName>
        <ecNumber evidence="2">2.7.7.33</ecNumber>
    </submittedName>
</protein>
<feature type="domain" description="Nucleotidyl transferase" evidence="1">
    <location>
        <begin position="11"/>
        <end position="211"/>
    </location>
</feature>
<evidence type="ECO:0000259" key="1">
    <source>
        <dbReference type="Pfam" id="PF00483"/>
    </source>
</evidence>
<proteinExistence type="predicted"/>
<dbReference type="InterPro" id="IPR046981">
    <property type="entry name" value="G1P_cyt_trans"/>
</dbReference>
<dbReference type="Pfam" id="PF00483">
    <property type="entry name" value="NTP_transferase"/>
    <property type="match status" value="1"/>
</dbReference>
<dbReference type="Gene3D" id="3.90.550.10">
    <property type="entry name" value="Spore Coat Polysaccharide Biosynthesis Protein SpsA, Chain A"/>
    <property type="match status" value="1"/>
</dbReference>
<sequence length="264" mass="30295">MLNPSEVPVFLLCGGFGTRFREQTEFRPKPMIEIGNRPIVWHIMQSYARHGFKKFILCLGYRAEVVKDYFLHYAQRNSDFTVGLCDGAVTTHSIDHAEDWTVTLADTGEGTMTGGRVARAAERYLGDAEHFAVSYGDGVTDADLTAELEFHREHGRIGTVLGVNPPSRFGEIQLAGDRVERFEEKPEFTDTWINGGYFFFRRNFLEYLKQDEACVLEREPLVQLAADDQMSLFRHHGFWQCMDTQRDHDGLNKMWMEGKAPWAK</sequence>
<dbReference type="PANTHER" id="PTHR47183">
    <property type="entry name" value="GLUCOSE-1-PHOSPHATE CYTIDYLYLTRANSFERASE-RELATED"/>
    <property type="match status" value="1"/>
</dbReference>
<dbReference type="GO" id="GO:0009243">
    <property type="term" value="P:O antigen biosynthetic process"/>
    <property type="evidence" value="ECO:0007669"/>
    <property type="project" value="InterPro"/>
</dbReference>
<accession>A0A5C6AHF2</accession>
<organism evidence="2 3">
    <name type="scientific">Botrimarina colliarenosi</name>
    <dbReference type="NCBI Taxonomy" id="2528001"/>
    <lineage>
        <taxon>Bacteria</taxon>
        <taxon>Pseudomonadati</taxon>
        <taxon>Planctomycetota</taxon>
        <taxon>Planctomycetia</taxon>
        <taxon>Pirellulales</taxon>
        <taxon>Lacipirellulaceae</taxon>
        <taxon>Botrimarina</taxon>
    </lineage>
</organism>
<dbReference type="CDD" id="cd02524">
    <property type="entry name" value="G1P_cytidylyltransferase"/>
    <property type="match status" value="1"/>
</dbReference>
<dbReference type="RefSeq" id="WP_146444529.1">
    <property type="nucleotide sequence ID" value="NZ_SJPR01000002.1"/>
</dbReference>
<gene>
    <name evidence="2" type="primary">rfbF</name>
    <name evidence="2" type="ORF">Pla108_17550</name>
</gene>
<dbReference type="AlphaFoldDB" id="A0A5C6AHF2"/>
<dbReference type="OrthoDB" id="9801899at2"/>
<dbReference type="EMBL" id="SJPR01000002">
    <property type="protein sequence ID" value="TWT97603.1"/>
    <property type="molecule type" value="Genomic_DNA"/>
</dbReference>